<organism evidence="10 11">
    <name type="scientific">Capronia coronata CBS 617.96</name>
    <dbReference type="NCBI Taxonomy" id="1182541"/>
    <lineage>
        <taxon>Eukaryota</taxon>
        <taxon>Fungi</taxon>
        <taxon>Dikarya</taxon>
        <taxon>Ascomycota</taxon>
        <taxon>Pezizomycotina</taxon>
        <taxon>Eurotiomycetes</taxon>
        <taxon>Chaetothyriomycetidae</taxon>
        <taxon>Chaetothyriales</taxon>
        <taxon>Herpotrichiellaceae</taxon>
        <taxon>Capronia</taxon>
    </lineage>
</organism>
<keyword evidence="4" id="KW-0808">Transferase</keyword>
<keyword evidence="11" id="KW-1185">Reference proteome</keyword>
<evidence type="ECO:0000256" key="3">
    <source>
        <dbReference type="ARBA" id="ARBA00022676"/>
    </source>
</evidence>
<keyword evidence="6" id="KW-0735">Signal-anchor</keyword>
<comment type="similarity">
    <text evidence="2">Belongs to the MNN1/MNT family.</text>
</comment>
<keyword evidence="3" id="KW-0328">Glycosyltransferase</keyword>
<evidence type="ECO:0000313" key="10">
    <source>
        <dbReference type="EMBL" id="EXJ78840.1"/>
    </source>
</evidence>
<evidence type="ECO:0000256" key="5">
    <source>
        <dbReference type="ARBA" id="ARBA00022692"/>
    </source>
</evidence>
<evidence type="ECO:0000256" key="9">
    <source>
        <dbReference type="ARBA" id="ARBA00023180"/>
    </source>
</evidence>
<dbReference type="RefSeq" id="XP_007728288.1">
    <property type="nucleotide sequence ID" value="XM_007730098.1"/>
</dbReference>
<evidence type="ECO:0000313" key="11">
    <source>
        <dbReference type="Proteomes" id="UP000019484"/>
    </source>
</evidence>
<evidence type="ECO:0000256" key="7">
    <source>
        <dbReference type="ARBA" id="ARBA00022989"/>
    </source>
</evidence>
<dbReference type="Proteomes" id="UP000019484">
    <property type="component" value="Unassembled WGS sequence"/>
</dbReference>
<protein>
    <submittedName>
        <fullName evidence="10">Uncharacterized protein</fullName>
    </submittedName>
</protein>
<evidence type="ECO:0000256" key="6">
    <source>
        <dbReference type="ARBA" id="ARBA00022968"/>
    </source>
</evidence>
<evidence type="ECO:0000256" key="4">
    <source>
        <dbReference type="ARBA" id="ARBA00022679"/>
    </source>
</evidence>
<keyword evidence="9" id="KW-0325">Glycoprotein</keyword>
<dbReference type="InterPro" id="IPR022751">
    <property type="entry name" value="Alpha_mannosyltransferase"/>
</dbReference>
<dbReference type="Pfam" id="PF11051">
    <property type="entry name" value="Mannosyl_trans3"/>
    <property type="match status" value="1"/>
</dbReference>
<dbReference type="SUPFAM" id="SSF53448">
    <property type="entry name" value="Nucleotide-diphospho-sugar transferases"/>
    <property type="match status" value="1"/>
</dbReference>
<dbReference type="AlphaFoldDB" id="W9XNG4"/>
<dbReference type="PANTHER" id="PTHR31392:SF1">
    <property type="entry name" value="ALPHA-1,3-MANNOSYLTRANSFERASE MNN1-RELATED"/>
    <property type="match status" value="1"/>
</dbReference>
<dbReference type="GO" id="GO:0006493">
    <property type="term" value="P:protein O-linked glycosylation"/>
    <property type="evidence" value="ECO:0007669"/>
    <property type="project" value="TreeGrafter"/>
</dbReference>
<comment type="caution">
    <text evidence="10">The sequence shown here is derived from an EMBL/GenBank/DDBJ whole genome shotgun (WGS) entry which is preliminary data.</text>
</comment>
<comment type="subcellular location">
    <subcellularLocation>
        <location evidence="1">Membrane</location>
        <topology evidence="1">Single-pass type II membrane protein</topology>
    </subcellularLocation>
</comment>
<accession>W9XNG4</accession>
<dbReference type="GO" id="GO:0005794">
    <property type="term" value="C:Golgi apparatus"/>
    <property type="evidence" value="ECO:0007669"/>
    <property type="project" value="TreeGrafter"/>
</dbReference>
<reference evidence="10 11" key="1">
    <citation type="submission" date="2013-03" db="EMBL/GenBank/DDBJ databases">
        <title>The Genome Sequence of Capronia coronata CBS 617.96.</title>
        <authorList>
            <consortium name="The Broad Institute Genomics Platform"/>
            <person name="Cuomo C."/>
            <person name="de Hoog S."/>
            <person name="Gorbushina A."/>
            <person name="Walker B."/>
            <person name="Young S.K."/>
            <person name="Zeng Q."/>
            <person name="Gargeya S."/>
            <person name="Fitzgerald M."/>
            <person name="Haas B."/>
            <person name="Abouelleil A."/>
            <person name="Allen A.W."/>
            <person name="Alvarado L."/>
            <person name="Arachchi H.M."/>
            <person name="Berlin A.M."/>
            <person name="Chapman S.B."/>
            <person name="Gainer-Dewar J."/>
            <person name="Goldberg J."/>
            <person name="Griggs A."/>
            <person name="Gujja S."/>
            <person name="Hansen M."/>
            <person name="Howarth C."/>
            <person name="Imamovic A."/>
            <person name="Ireland A."/>
            <person name="Larimer J."/>
            <person name="McCowan C."/>
            <person name="Murphy C."/>
            <person name="Pearson M."/>
            <person name="Poon T.W."/>
            <person name="Priest M."/>
            <person name="Roberts A."/>
            <person name="Saif S."/>
            <person name="Shea T."/>
            <person name="Sisk P."/>
            <person name="Sykes S."/>
            <person name="Wortman J."/>
            <person name="Nusbaum C."/>
            <person name="Birren B."/>
        </authorList>
    </citation>
    <scope>NUCLEOTIDE SEQUENCE [LARGE SCALE GENOMIC DNA]</scope>
    <source>
        <strain evidence="10 11">CBS 617.96</strain>
    </source>
</reference>
<keyword evidence="5" id="KW-0812">Transmembrane</keyword>
<evidence type="ECO:0000256" key="1">
    <source>
        <dbReference type="ARBA" id="ARBA00004606"/>
    </source>
</evidence>
<dbReference type="eggNOG" id="ENOG502RZ48">
    <property type="taxonomic scope" value="Eukaryota"/>
</dbReference>
<dbReference type="STRING" id="1182541.W9XNG4"/>
<dbReference type="GeneID" id="19164087"/>
<dbReference type="GO" id="GO:0000033">
    <property type="term" value="F:alpha-1,3-mannosyltransferase activity"/>
    <property type="evidence" value="ECO:0007669"/>
    <property type="project" value="TreeGrafter"/>
</dbReference>
<dbReference type="HOGENOM" id="CLU_030469_2_0_1"/>
<evidence type="ECO:0000256" key="8">
    <source>
        <dbReference type="ARBA" id="ARBA00023136"/>
    </source>
</evidence>
<evidence type="ECO:0000256" key="2">
    <source>
        <dbReference type="ARBA" id="ARBA00009105"/>
    </source>
</evidence>
<keyword evidence="7" id="KW-1133">Transmembrane helix</keyword>
<proteinExistence type="inferred from homology"/>
<dbReference type="OrthoDB" id="430354at2759"/>
<dbReference type="EMBL" id="AMWN01000011">
    <property type="protein sequence ID" value="EXJ78840.1"/>
    <property type="molecule type" value="Genomic_DNA"/>
</dbReference>
<dbReference type="GO" id="GO:0016020">
    <property type="term" value="C:membrane"/>
    <property type="evidence" value="ECO:0007669"/>
    <property type="project" value="UniProtKB-SubCell"/>
</dbReference>
<dbReference type="InterPro" id="IPR029044">
    <property type="entry name" value="Nucleotide-diphossugar_trans"/>
</dbReference>
<name>W9XNG4_9EURO</name>
<dbReference type="PANTHER" id="PTHR31392">
    <property type="entry name" value="ALPHA-1,3-MANNOSYLTRANSFERASE MNN1-RELATED"/>
    <property type="match status" value="1"/>
</dbReference>
<keyword evidence="8" id="KW-0472">Membrane</keyword>
<gene>
    <name evidence="10" type="ORF">A1O1_09242</name>
</gene>
<sequence length="292" mass="33274">MGQRLKTLKEWITHTENSDLTPAQNEEWSNLIEGVALALVPFIRTRHSHGTGGLKKLRDSFVPGSKGLVVTTGKQRFRYACHLVTSLRHVLQSQLPIQIAYSGEEDLPREYRDFITSLASNVSTFDVTAIFDDDILDLPHGGWAVKAFALLGSTFEQVILLDADDFFLQQPDVIFDEDPRYNETGTMLFHDRLLWQGAYPERHAWWEQQLAGMGLSETTKQSKVYIESYAEECDSGVVAADKSRLDVFIGLLHIAWQNTRDVRDSYTYRQGHGDKESWWFGFELTGTAYSME</sequence>